<name>A0A1I7VHX3_LOALO</name>
<keyword evidence="1" id="KW-1185">Reference proteome</keyword>
<proteinExistence type="predicted"/>
<dbReference type="WBParaSite" id="EN70_2731">
    <property type="protein sequence ID" value="EN70_2731"/>
    <property type="gene ID" value="EN70_2731"/>
</dbReference>
<protein>
    <submittedName>
        <fullName evidence="2">Curli production assembly/transport component CsgE</fullName>
    </submittedName>
</protein>
<evidence type="ECO:0000313" key="2">
    <source>
        <dbReference type="WBParaSite" id="EN70_2731"/>
    </source>
</evidence>
<dbReference type="Proteomes" id="UP000095285">
    <property type="component" value="Unassembled WGS sequence"/>
</dbReference>
<sequence>MSNEQLESPSDDSRISDGQHIATTLTSTINPNVAQATALFIDGRNNVLLRY</sequence>
<organism evidence="1 2">
    <name type="scientific">Loa loa</name>
    <name type="common">Eye worm</name>
    <name type="synonym">Filaria loa</name>
    <dbReference type="NCBI Taxonomy" id="7209"/>
    <lineage>
        <taxon>Eukaryota</taxon>
        <taxon>Metazoa</taxon>
        <taxon>Ecdysozoa</taxon>
        <taxon>Nematoda</taxon>
        <taxon>Chromadorea</taxon>
        <taxon>Rhabditida</taxon>
        <taxon>Spirurina</taxon>
        <taxon>Spiruromorpha</taxon>
        <taxon>Filarioidea</taxon>
        <taxon>Onchocercidae</taxon>
        <taxon>Loa</taxon>
    </lineage>
</organism>
<accession>A0A1I7VHX3</accession>
<reference evidence="1" key="1">
    <citation type="submission" date="2012-04" db="EMBL/GenBank/DDBJ databases">
        <title>The Genome Sequence of Loa loa.</title>
        <authorList>
            <consortium name="The Broad Institute Genome Sequencing Platform"/>
            <consortium name="Broad Institute Genome Sequencing Center for Infectious Disease"/>
            <person name="Nutman T.B."/>
            <person name="Fink D.L."/>
            <person name="Russ C."/>
            <person name="Young S."/>
            <person name="Zeng Q."/>
            <person name="Gargeya S."/>
            <person name="Alvarado L."/>
            <person name="Berlin A."/>
            <person name="Chapman S.B."/>
            <person name="Chen Z."/>
            <person name="Freedman E."/>
            <person name="Gellesch M."/>
            <person name="Goldberg J."/>
            <person name="Griggs A."/>
            <person name="Gujja S."/>
            <person name="Heilman E.R."/>
            <person name="Heiman D."/>
            <person name="Howarth C."/>
            <person name="Mehta T."/>
            <person name="Neiman D."/>
            <person name="Pearson M."/>
            <person name="Roberts A."/>
            <person name="Saif S."/>
            <person name="Shea T."/>
            <person name="Shenoy N."/>
            <person name="Sisk P."/>
            <person name="Stolte C."/>
            <person name="Sykes S."/>
            <person name="White J."/>
            <person name="Yandava C."/>
            <person name="Haas B."/>
            <person name="Henn M.R."/>
            <person name="Nusbaum C."/>
            <person name="Birren B."/>
        </authorList>
    </citation>
    <scope>NUCLEOTIDE SEQUENCE [LARGE SCALE GENOMIC DNA]</scope>
</reference>
<evidence type="ECO:0000313" key="1">
    <source>
        <dbReference type="Proteomes" id="UP000095285"/>
    </source>
</evidence>
<reference evidence="2" key="2">
    <citation type="submission" date="2016-11" db="UniProtKB">
        <authorList>
            <consortium name="WormBaseParasite"/>
        </authorList>
    </citation>
    <scope>IDENTIFICATION</scope>
</reference>
<dbReference type="AlphaFoldDB" id="A0A1I7VHX3"/>